<sequence length="310" mass="35177">MKISFIASRPFCAACPSARLRKARQPPCPPPRGDPDGQQEGADDQQRERRGQRAERIDHRLRHIRRHPEDLERQGVVAARGQERAGELVIAEREAEQRHPHHRGEDDRQHDMGKGLPGAGTLVARRLLIGGVEAVEDREHHQKAEGQRPGQLRTEARGRPVHLQPEAVEDQPDAQRDKDRGDHQRGDGQIEQRRRAAETLAEGKPRHHRDHHGRHHHHQPEHEGTAERAPDIAHRLLLEQVVEPIGRGPVHREGQPAFRPLEGQDRDGDRRAVKEDHEQHEDGGEHVEAARTRFHVKAPCGCSRSASARR</sequence>
<gene>
    <name evidence="2" type="ORF">SDC9_26441</name>
</gene>
<protein>
    <submittedName>
        <fullName evidence="2">Uncharacterized protein</fullName>
    </submittedName>
</protein>
<dbReference type="AlphaFoldDB" id="A0A644UNH0"/>
<dbReference type="EMBL" id="VSSQ01000138">
    <property type="protein sequence ID" value="MPL80540.1"/>
    <property type="molecule type" value="Genomic_DNA"/>
</dbReference>
<feature type="compositionally biased region" description="Basic and acidic residues" evidence="1">
    <location>
        <begin position="262"/>
        <end position="291"/>
    </location>
</feature>
<evidence type="ECO:0000313" key="2">
    <source>
        <dbReference type="EMBL" id="MPL80540.1"/>
    </source>
</evidence>
<comment type="caution">
    <text evidence="2">The sequence shown here is derived from an EMBL/GenBank/DDBJ whole genome shotgun (WGS) entry which is preliminary data.</text>
</comment>
<feature type="region of interest" description="Disordered" evidence="1">
    <location>
        <begin position="20"/>
        <end position="74"/>
    </location>
</feature>
<feature type="region of interest" description="Disordered" evidence="1">
    <location>
        <begin position="247"/>
        <end position="310"/>
    </location>
</feature>
<feature type="compositionally biased region" description="Basic and acidic residues" evidence="1">
    <location>
        <begin position="44"/>
        <end position="58"/>
    </location>
</feature>
<reference evidence="2" key="1">
    <citation type="submission" date="2019-08" db="EMBL/GenBank/DDBJ databases">
        <authorList>
            <person name="Kucharzyk K."/>
            <person name="Murdoch R.W."/>
            <person name="Higgins S."/>
            <person name="Loffler F."/>
        </authorList>
    </citation>
    <scope>NUCLEOTIDE SEQUENCE</scope>
</reference>
<feature type="compositionally biased region" description="Basic residues" evidence="1">
    <location>
        <begin position="205"/>
        <end position="219"/>
    </location>
</feature>
<evidence type="ECO:0000256" key="1">
    <source>
        <dbReference type="SAM" id="MobiDB-lite"/>
    </source>
</evidence>
<organism evidence="2">
    <name type="scientific">bioreactor metagenome</name>
    <dbReference type="NCBI Taxonomy" id="1076179"/>
    <lineage>
        <taxon>unclassified sequences</taxon>
        <taxon>metagenomes</taxon>
        <taxon>ecological metagenomes</taxon>
    </lineage>
</organism>
<accession>A0A644UNH0</accession>
<feature type="compositionally biased region" description="Basic and acidic residues" evidence="1">
    <location>
        <begin position="135"/>
        <end position="146"/>
    </location>
</feature>
<feature type="compositionally biased region" description="Basic and acidic residues" evidence="1">
    <location>
        <begin position="173"/>
        <end position="204"/>
    </location>
</feature>
<feature type="region of interest" description="Disordered" evidence="1">
    <location>
        <begin position="134"/>
        <end position="226"/>
    </location>
</feature>
<proteinExistence type="predicted"/>
<name>A0A644UNH0_9ZZZZ</name>
<feature type="compositionally biased region" description="Basic and acidic residues" evidence="1">
    <location>
        <begin position="91"/>
        <end position="113"/>
    </location>
</feature>
<feature type="region of interest" description="Disordered" evidence="1">
    <location>
        <begin position="91"/>
        <end position="118"/>
    </location>
</feature>